<dbReference type="SUPFAM" id="SSF52540">
    <property type="entry name" value="P-loop containing nucleoside triphosphate hydrolases"/>
    <property type="match status" value="1"/>
</dbReference>
<comment type="subcellular location">
    <subcellularLocation>
        <location evidence="1">Cell inner membrane</location>
        <topology evidence="1">Multi-pass membrane protein</topology>
    </subcellularLocation>
</comment>
<dbReference type="KEGG" id="bsen:DP114_14035"/>
<dbReference type="CDD" id="cd05387">
    <property type="entry name" value="BY-kinase"/>
    <property type="match status" value="1"/>
</dbReference>
<evidence type="ECO:0000313" key="22">
    <source>
        <dbReference type="Proteomes" id="UP000503129"/>
    </source>
</evidence>
<dbReference type="PANTHER" id="PTHR32309">
    <property type="entry name" value="TYROSINE-PROTEIN KINASE"/>
    <property type="match status" value="1"/>
</dbReference>
<keyword evidence="12" id="KW-0067">ATP-binding</keyword>
<dbReference type="NCBIfam" id="TIGR01007">
    <property type="entry name" value="eps_fam"/>
    <property type="match status" value="1"/>
</dbReference>
<evidence type="ECO:0000256" key="3">
    <source>
        <dbReference type="ARBA" id="ARBA00007316"/>
    </source>
</evidence>
<keyword evidence="13 18" id="KW-1133">Transmembrane helix</keyword>
<evidence type="ECO:0000259" key="19">
    <source>
        <dbReference type="Pfam" id="PF02706"/>
    </source>
</evidence>
<evidence type="ECO:0000259" key="20">
    <source>
        <dbReference type="Pfam" id="PF13614"/>
    </source>
</evidence>
<evidence type="ECO:0000256" key="12">
    <source>
        <dbReference type="ARBA" id="ARBA00022840"/>
    </source>
</evidence>
<proteinExistence type="inferred from homology"/>
<dbReference type="InterPro" id="IPR003856">
    <property type="entry name" value="LPS_length_determ_N"/>
</dbReference>
<evidence type="ECO:0000256" key="9">
    <source>
        <dbReference type="ARBA" id="ARBA00022692"/>
    </source>
</evidence>
<dbReference type="EC" id="2.7.10.2" evidence="5"/>
<dbReference type="GO" id="GO:0004715">
    <property type="term" value="F:non-membrane spanning protein tyrosine kinase activity"/>
    <property type="evidence" value="ECO:0007669"/>
    <property type="project" value="UniProtKB-EC"/>
</dbReference>
<feature type="transmembrane region" description="Helical" evidence="18">
    <location>
        <begin position="48"/>
        <end position="67"/>
    </location>
</feature>
<evidence type="ECO:0000256" key="15">
    <source>
        <dbReference type="ARBA" id="ARBA00023137"/>
    </source>
</evidence>
<evidence type="ECO:0000256" key="11">
    <source>
        <dbReference type="ARBA" id="ARBA00022777"/>
    </source>
</evidence>
<evidence type="ECO:0000256" key="8">
    <source>
        <dbReference type="ARBA" id="ARBA00022679"/>
    </source>
</evidence>
<dbReference type="InterPro" id="IPR050445">
    <property type="entry name" value="Bact_polysacc_biosynth/exp"/>
</dbReference>
<keyword evidence="8" id="KW-0808">Transferase</keyword>
<dbReference type="AlphaFoldDB" id="A0A856MC58"/>
<evidence type="ECO:0000256" key="4">
    <source>
        <dbReference type="ARBA" id="ARBA00008883"/>
    </source>
</evidence>
<comment type="similarity">
    <text evidence="4">Belongs to the etk/wzc family.</text>
</comment>
<keyword evidence="17" id="KW-0175">Coiled coil</keyword>
<evidence type="ECO:0000256" key="14">
    <source>
        <dbReference type="ARBA" id="ARBA00023136"/>
    </source>
</evidence>
<feature type="domain" description="Polysaccharide chain length determinant N-terminal" evidence="19">
    <location>
        <begin position="39"/>
        <end position="136"/>
    </location>
</feature>
<keyword evidence="14 18" id="KW-0472">Membrane</keyword>
<evidence type="ECO:0000256" key="2">
    <source>
        <dbReference type="ARBA" id="ARBA00006683"/>
    </source>
</evidence>
<keyword evidence="11" id="KW-0418">Kinase</keyword>
<keyword evidence="15" id="KW-0829">Tyrosine-protein kinase</keyword>
<dbReference type="InterPro" id="IPR027417">
    <property type="entry name" value="P-loop_NTPase"/>
</dbReference>
<evidence type="ECO:0000256" key="18">
    <source>
        <dbReference type="SAM" id="Phobius"/>
    </source>
</evidence>
<dbReference type="Pfam" id="PF13614">
    <property type="entry name" value="AAA_31"/>
    <property type="match status" value="1"/>
</dbReference>
<feature type="domain" description="AAA" evidence="20">
    <location>
        <begin position="596"/>
        <end position="736"/>
    </location>
</feature>
<feature type="coiled-coil region" evidence="17">
    <location>
        <begin position="379"/>
        <end position="430"/>
    </location>
</feature>
<reference evidence="21 22" key="1">
    <citation type="submission" date="2018-06" db="EMBL/GenBank/DDBJ databases">
        <title>Comparative genomics of Brasilonema spp. strains.</title>
        <authorList>
            <person name="Alvarenga D.O."/>
            <person name="Fiore M.F."/>
            <person name="Varani A.M."/>
        </authorList>
    </citation>
    <scope>NUCLEOTIDE SEQUENCE [LARGE SCALE GENOMIC DNA]</scope>
    <source>
        <strain evidence="21 22">CENA114</strain>
    </source>
</reference>
<evidence type="ECO:0000256" key="6">
    <source>
        <dbReference type="ARBA" id="ARBA00022475"/>
    </source>
</evidence>
<evidence type="ECO:0000256" key="13">
    <source>
        <dbReference type="ARBA" id="ARBA00022989"/>
    </source>
</evidence>
<dbReference type="Proteomes" id="UP000503129">
    <property type="component" value="Chromosome"/>
</dbReference>
<evidence type="ECO:0000256" key="7">
    <source>
        <dbReference type="ARBA" id="ARBA00022519"/>
    </source>
</evidence>
<comment type="catalytic activity">
    <reaction evidence="16">
        <text>L-tyrosyl-[protein] + ATP = O-phospho-L-tyrosyl-[protein] + ADP + H(+)</text>
        <dbReference type="Rhea" id="RHEA:10596"/>
        <dbReference type="Rhea" id="RHEA-COMP:10136"/>
        <dbReference type="Rhea" id="RHEA-COMP:20101"/>
        <dbReference type="ChEBI" id="CHEBI:15378"/>
        <dbReference type="ChEBI" id="CHEBI:30616"/>
        <dbReference type="ChEBI" id="CHEBI:46858"/>
        <dbReference type="ChEBI" id="CHEBI:61978"/>
        <dbReference type="ChEBI" id="CHEBI:456216"/>
        <dbReference type="EC" id="2.7.10.2"/>
    </reaction>
</comment>
<dbReference type="EMBL" id="CP030118">
    <property type="protein sequence ID" value="QDL08865.1"/>
    <property type="molecule type" value="Genomic_DNA"/>
</dbReference>
<keyword evidence="22" id="KW-1185">Reference proteome</keyword>
<gene>
    <name evidence="21" type="ORF">DP114_14035</name>
</gene>
<name>A0A856MC58_9CYAN</name>
<dbReference type="InterPro" id="IPR025669">
    <property type="entry name" value="AAA_dom"/>
</dbReference>
<dbReference type="InterPro" id="IPR005702">
    <property type="entry name" value="Wzc-like_C"/>
</dbReference>
<evidence type="ECO:0000313" key="21">
    <source>
        <dbReference type="EMBL" id="QDL08865.1"/>
    </source>
</evidence>
<comment type="similarity">
    <text evidence="2">Belongs to the CpsC/CapA family.</text>
</comment>
<keyword evidence="6" id="KW-1003">Cell membrane</keyword>
<comment type="similarity">
    <text evidence="3">Belongs to the CpsD/CapB family.</text>
</comment>
<keyword evidence="9 18" id="KW-0812">Transmembrane</keyword>
<dbReference type="GO" id="GO:0005886">
    <property type="term" value="C:plasma membrane"/>
    <property type="evidence" value="ECO:0007669"/>
    <property type="project" value="UniProtKB-SubCell"/>
</dbReference>
<evidence type="ECO:0000256" key="10">
    <source>
        <dbReference type="ARBA" id="ARBA00022741"/>
    </source>
</evidence>
<keyword evidence="7" id="KW-0997">Cell inner membrane</keyword>
<dbReference type="Gene3D" id="3.40.50.300">
    <property type="entry name" value="P-loop containing nucleotide triphosphate hydrolases"/>
    <property type="match status" value="1"/>
</dbReference>
<accession>A0A856MC58</accession>
<dbReference type="PANTHER" id="PTHR32309:SF13">
    <property type="entry name" value="FERRIC ENTEROBACTIN TRANSPORT PROTEIN FEPE"/>
    <property type="match status" value="1"/>
</dbReference>
<evidence type="ECO:0000256" key="16">
    <source>
        <dbReference type="ARBA" id="ARBA00051245"/>
    </source>
</evidence>
<sequence>MPTKEQSLQYLRNSNTVLKEPYLLWRRPEGEQENTGSNQIFPVLRRRLGLIASTTVILTTVAIAWTATRTPKYEGKFQILVEPLKSADSELLVLLSETLKQNINEITKQNKTEMDYQALMEVLKSPKLIDPVVKDLKTRYPDITYDQLVASDASGKVSPERVGTLHISRIGKGKDLSRVVEVRYRESSPQKVQYVLEEVSQAYQNYSKEQQQTNLRQGIKFVEQQIPKRHLRVNTLQGQMQVFQKKYNMLNPELQGQQLLNRADELKTQRIETERSLAETRSLSASLQKQLQMSENSAIASSALSESPQYQQVLTRLQEVETKIAAESTRLTDNNPVMRSLREQQRKLLPLVQQEAKQALGRNQGRENSQVGVYQNSVRRDLIKQLADSANQIQALESSLQANKEATVQLNQQIQEYPALSRQYANLQRDLQVSTDTLNQILAKREALRVDAAQQDIPWEVITPPTLPRDKKGHLIPVGLNGERNIALGVVGGLLLGSLAALVLENLQNVFRDPEEIKRTTKLPVFAVVPFHKELRHPTTVRDQELAYANQKGKHQFVPQIKAKTHEYQTTAFSEAFCSLFNRINSLKSQASIHSIVVTSATSGDGKSTVAVNLAKIAAQAGQKVLLVDANLRHPQVHHALGLVNIKGLSEILFLGIDLNDVVGQAPREENLFVITAGDAPQNPTKLFSSQRMENFVKEAHANYDLIVYDAPHIMGLLDTSILANRVDGVLMVVGLGKTVRPSLHQALEELKTGQVPVLGIVADTIER</sequence>
<evidence type="ECO:0000256" key="5">
    <source>
        <dbReference type="ARBA" id="ARBA00011903"/>
    </source>
</evidence>
<keyword evidence="10" id="KW-0547">Nucleotide-binding</keyword>
<evidence type="ECO:0000256" key="17">
    <source>
        <dbReference type="SAM" id="Coils"/>
    </source>
</evidence>
<dbReference type="GO" id="GO:0005524">
    <property type="term" value="F:ATP binding"/>
    <property type="evidence" value="ECO:0007669"/>
    <property type="project" value="UniProtKB-KW"/>
</dbReference>
<evidence type="ECO:0000256" key="1">
    <source>
        <dbReference type="ARBA" id="ARBA00004429"/>
    </source>
</evidence>
<protein>
    <recommendedName>
        <fullName evidence="5">non-specific protein-tyrosine kinase</fullName>
        <ecNumber evidence="5">2.7.10.2</ecNumber>
    </recommendedName>
</protein>
<organism evidence="21 22">
    <name type="scientific">Brasilonema sennae CENA114</name>
    <dbReference type="NCBI Taxonomy" id="415709"/>
    <lineage>
        <taxon>Bacteria</taxon>
        <taxon>Bacillati</taxon>
        <taxon>Cyanobacteriota</taxon>
        <taxon>Cyanophyceae</taxon>
        <taxon>Nostocales</taxon>
        <taxon>Scytonemataceae</taxon>
        <taxon>Brasilonema</taxon>
        <taxon>Bromeliae group (in: Brasilonema)</taxon>
    </lineage>
</organism>
<dbReference type="RefSeq" id="WP_171976361.1">
    <property type="nucleotide sequence ID" value="NZ_CAWOXK010000001.1"/>
</dbReference>
<dbReference type="Pfam" id="PF02706">
    <property type="entry name" value="Wzz"/>
    <property type="match status" value="1"/>
</dbReference>